<keyword evidence="4" id="KW-0645">Protease</keyword>
<name>A0A5B9PC02_9BACT</name>
<feature type="compositionally biased region" description="Polar residues" evidence="1">
    <location>
        <begin position="48"/>
        <end position="60"/>
    </location>
</feature>
<dbReference type="EMBL" id="CP042912">
    <property type="protein sequence ID" value="QEG23794.1"/>
    <property type="molecule type" value="Genomic_DNA"/>
</dbReference>
<dbReference type="KEGG" id="mff:MFFC18_36970"/>
<dbReference type="Proteomes" id="UP000322214">
    <property type="component" value="Chromosome"/>
</dbReference>
<dbReference type="Gene3D" id="2.30.42.10">
    <property type="match status" value="1"/>
</dbReference>
<keyword evidence="5" id="KW-1185">Reference proteome</keyword>
<feature type="region of interest" description="Disordered" evidence="1">
    <location>
        <begin position="32"/>
        <end position="60"/>
    </location>
</feature>
<evidence type="ECO:0000313" key="4">
    <source>
        <dbReference type="EMBL" id="QEG23794.1"/>
    </source>
</evidence>
<evidence type="ECO:0000256" key="2">
    <source>
        <dbReference type="SAM" id="SignalP"/>
    </source>
</evidence>
<dbReference type="AlphaFoldDB" id="A0A5B9PC02"/>
<dbReference type="Pfam" id="PF13180">
    <property type="entry name" value="PDZ_2"/>
    <property type="match status" value="1"/>
</dbReference>
<proteinExistence type="predicted"/>
<dbReference type="SMART" id="SM00228">
    <property type="entry name" value="PDZ"/>
    <property type="match status" value="1"/>
</dbReference>
<organism evidence="4 5">
    <name type="scientific">Mariniblastus fucicola</name>
    <dbReference type="NCBI Taxonomy" id="980251"/>
    <lineage>
        <taxon>Bacteria</taxon>
        <taxon>Pseudomonadati</taxon>
        <taxon>Planctomycetota</taxon>
        <taxon>Planctomycetia</taxon>
        <taxon>Pirellulales</taxon>
        <taxon>Pirellulaceae</taxon>
        <taxon>Mariniblastus</taxon>
    </lineage>
</organism>
<keyword evidence="2" id="KW-0732">Signal</keyword>
<dbReference type="InterPro" id="IPR036034">
    <property type="entry name" value="PDZ_sf"/>
</dbReference>
<reference evidence="4 5" key="1">
    <citation type="submission" date="2019-08" db="EMBL/GenBank/DDBJ databases">
        <title>Deep-cultivation of Planctomycetes and their phenomic and genomic characterization uncovers novel biology.</title>
        <authorList>
            <person name="Wiegand S."/>
            <person name="Jogler M."/>
            <person name="Boedeker C."/>
            <person name="Pinto D."/>
            <person name="Vollmers J."/>
            <person name="Rivas-Marin E."/>
            <person name="Kohn T."/>
            <person name="Peeters S.H."/>
            <person name="Heuer A."/>
            <person name="Rast P."/>
            <person name="Oberbeckmann S."/>
            <person name="Bunk B."/>
            <person name="Jeske O."/>
            <person name="Meyerdierks A."/>
            <person name="Storesund J.E."/>
            <person name="Kallscheuer N."/>
            <person name="Luecker S."/>
            <person name="Lage O.M."/>
            <person name="Pohl T."/>
            <person name="Merkel B.J."/>
            <person name="Hornburger P."/>
            <person name="Mueller R.-W."/>
            <person name="Bruemmer F."/>
            <person name="Labrenz M."/>
            <person name="Spormann A.M."/>
            <person name="Op den Camp H."/>
            <person name="Overmann J."/>
            <person name="Amann R."/>
            <person name="Jetten M.S.M."/>
            <person name="Mascher T."/>
            <person name="Medema M.H."/>
            <person name="Devos D.P."/>
            <person name="Kaster A.-K."/>
            <person name="Ovreas L."/>
            <person name="Rohde M."/>
            <person name="Galperin M.Y."/>
            <person name="Jogler C."/>
        </authorList>
    </citation>
    <scope>NUCLEOTIDE SEQUENCE [LARGE SCALE GENOMIC DNA]</scope>
    <source>
        <strain evidence="4 5">FC18</strain>
    </source>
</reference>
<dbReference type="InterPro" id="IPR001478">
    <property type="entry name" value="PDZ"/>
</dbReference>
<dbReference type="SUPFAM" id="SSF50156">
    <property type="entry name" value="PDZ domain-like"/>
    <property type="match status" value="1"/>
</dbReference>
<sequence precursor="true">MNSPPQLRLRSSLIAIALIAFVLAPHTDTPTVHAAQEQGTAGKVGSAPNETAAETSTNPYDTDSVEALLSRLDSPSFKDREAATEALIERGPEILKPLTIHFFNSSSEAGWRIHRILEGIGRNGNEEDFLKSIAIIQLLYGAQDSQSQRRLAKLQHQWQITRRAEAAKKLSRMGFKFSFRSGMQGQETALERARIEMMVRAAAVRELGGIEIATSAEPMRGTDNGQELADPKWENPRNDRLKSIMKIERIITGDANDSREIMKGLLPAHSQTTLSPGNLEIPEGFEGDEEALRLIDDLGALSTLSFRKQQIDASIKNFISRQRFLNGLEFIDCDFGDDSKSLSFPASIANLGFEGSMPPAAAFRSVGQISALRLSKLKLDADTAAAISRCRVQTIALDEVEFSKASIQKLVSITGLFRVTMSLCKFELEWLEDIRKRNPNLISASPKAFLGVQGPIDIGGGDFTGCQISQVVAGTAAADAGMQPLDIVTKMDGTKISQFEDLRLLISQKRPGETMELEVRRGERTIDLKVRLGQMTPTR</sequence>
<dbReference type="GO" id="GO:0006508">
    <property type="term" value="P:proteolysis"/>
    <property type="evidence" value="ECO:0007669"/>
    <property type="project" value="UniProtKB-KW"/>
</dbReference>
<feature type="chain" id="PRO_5022866649" evidence="2">
    <location>
        <begin position="35"/>
        <end position="539"/>
    </location>
</feature>
<dbReference type="GO" id="GO:0008233">
    <property type="term" value="F:peptidase activity"/>
    <property type="evidence" value="ECO:0007669"/>
    <property type="project" value="UniProtKB-KW"/>
</dbReference>
<evidence type="ECO:0000313" key="5">
    <source>
        <dbReference type="Proteomes" id="UP000322214"/>
    </source>
</evidence>
<accession>A0A5B9PC02</accession>
<feature type="signal peptide" evidence="2">
    <location>
        <begin position="1"/>
        <end position="34"/>
    </location>
</feature>
<feature type="domain" description="PDZ" evidence="3">
    <location>
        <begin position="448"/>
        <end position="523"/>
    </location>
</feature>
<gene>
    <name evidence="4" type="ORF">MFFC18_36970</name>
</gene>
<evidence type="ECO:0000259" key="3">
    <source>
        <dbReference type="SMART" id="SM00228"/>
    </source>
</evidence>
<protein>
    <submittedName>
        <fullName evidence="4">Serine endoprotease</fullName>
    </submittedName>
</protein>
<evidence type="ECO:0000256" key="1">
    <source>
        <dbReference type="SAM" id="MobiDB-lite"/>
    </source>
</evidence>
<keyword evidence="4" id="KW-0378">Hydrolase</keyword>